<reference evidence="3 4" key="1">
    <citation type="submission" date="2019-02" db="EMBL/GenBank/DDBJ databases">
        <title>Genome sequencing of the rare red list fungi Bondarzewia mesenterica.</title>
        <authorList>
            <person name="Buettner E."/>
            <person name="Kellner H."/>
        </authorList>
    </citation>
    <scope>NUCLEOTIDE SEQUENCE [LARGE SCALE GENOMIC DNA]</scope>
    <source>
        <strain evidence="3 4">DSM 108281</strain>
    </source>
</reference>
<dbReference type="OrthoDB" id="6365676at2759"/>
<comment type="caution">
    <text evidence="3">The sequence shown here is derived from an EMBL/GenBank/DDBJ whole genome shotgun (WGS) entry which is preliminary data.</text>
</comment>
<dbReference type="InterPro" id="IPR036236">
    <property type="entry name" value="Znf_C2H2_sf"/>
</dbReference>
<sequence length="388" mass="42505">MLHYEPADRVPASSYQSALPKDLEDLVDSVLNGGPLIVEDFDLPTIDYATMFGHEAPGRDNEALGYSVANNAGFTAYRLHQPFYPDQRNDSGLAVHSTQESIIYPQTTTYASSVSAGSPFSAIFAADSELPSDTASLSLPSPTQHSGYNSPTHSPPYFSPALSLWPPVASHQWATAPTPEAIVHPVQGAGTYYWKGENPARTRRGGSCEGIPSWTGDQEVGYDPGSSTTSRTQQQTEVNDLHHNNSTSEAGDRGGSVAGLQSADFVKESDGGRHAQPLRKVRKTKLRSGRPKATTQRWICFHPACEDKDGRQIDFNRMSDLKRHWRTAKVHVPDPAYECHFPGCSAKLTRLETYKQHVKLHERSVIVQVGRRNGGVVGQKGRVRRAAK</sequence>
<dbReference type="PROSITE" id="PS00028">
    <property type="entry name" value="ZINC_FINGER_C2H2_1"/>
    <property type="match status" value="1"/>
</dbReference>
<keyword evidence="4" id="KW-1185">Reference proteome</keyword>
<name>A0A4S4LK52_9AGAM</name>
<dbReference type="InterPro" id="IPR013087">
    <property type="entry name" value="Znf_C2H2_type"/>
</dbReference>
<evidence type="ECO:0000313" key="3">
    <source>
        <dbReference type="EMBL" id="THH12452.1"/>
    </source>
</evidence>
<gene>
    <name evidence="3" type="ORF">EW146_g7678</name>
</gene>
<feature type="domain" description="C2H2-type" evidence="2">
    <location>
        <begin position="339"/>
        <end position="361"/>
    </location>
</feature>
<feature type="compositionally biased region" description="Low complexity" evidence="1">
    <location>
        <begin position="226"/>
        <end position="236"/>
    </location>
</feature>
<accession>A0A4S4LK52</accession>
<evidence type="ECO:0000313" key="4">
    <source>
        <dbReference type="Proteomes" id="UP000310158"/>
    </source>
</evidence>
<dbReference type="SUPFAM" id="SSF57667">
    <property type="entry name" value="beta-beta-alpha zinc fingers"/>
    <property type="match status" value="1"/>
</dbReference>
<dbReference type="AlphaFoldDB" id="A0A4S4LK52"/>
<feature type="region of interest" description="Disordered" evidence="1">
    <location>
        <begin position="200"/>
        <end position="257"/>
    </location>
</feature>
<evidence type="ECO:0000259" key="2">
    <source>
        <dbReference type="PROSITE" id="PS00028"/>
    </source>
</evidence>
<evidence type="ECO:0000256" key="1">
    <source>
        <dbReference type="SAM" id="MobiDB-lite"/>
    </source>
</evidence>
<organism evidence="3 4">
    <name type="scientific">Bondarzewia mesenterica</name>
    <dbReference type="NCBI Taxonomy" id="1095465"/>
    <lineage>
        <taxon>Eukaryota</taxon>
        <taxon>Fungi</taxon>
        <taxon>Dikarya</taxon>
        <taxon>Basidiomycota</taxon>
        <taxon>Agaricomycotina</taxon>
        <taxon>Agaricomycetes</taxon>
        <taxon>Russulales</taxon>
        <taxon>Bondarzewiaceae</taxon>
        <taxon>Bondarzewia</taxon>
    </lineage>
</organism>
<proteinExistence type="predicted"/>
<dbReference type="Proteomes" id="UP000310158">
    <property type="component" value="Unassembled WGS sequence"/>
</dbReference>
<dbReference type="EMBL" id="SGPL01000461">
    <property type="protein sequence ID" value="THH12452.1"/>
    <property type="molecule type" value="Genomic_DNA"/>
</dbReference>
<protein>
    <recommendedName>
        <fullName evidence="2">C2H2-type domain-containing protein</fullName>
    </recommendedName>
</protein>
<dbReference type="SMART" id="SM00355">
    <property type="entry name" value="ZnF_C2H2"/>
    <property type="match status" value="2"/>
</dbReference>